<reference evidence="1 2" key="1">
    <citation type="submission" date="2018-06" db="EMBL/GenBank/DDBJ databases">
        <title>The complete genome sequence of a nosiheptide producer Streptomyces actuosus ATCC 25421: deducing the ability of producing a new class III lantibiotics.</title>
        <authorList>
            <person name="Liu W."/>
            <person name="Sun F."/>
            <person name="Hu Y."/>
        </authorList>
    </citation>
    <scope>NUCLEOTIDE SEQUENCE [LARGE SCALE GENOMIC DNA]</scope>
    <source>
        <strain evidence="1 2">ATCC 25421</strain>
    </source>
</reference>
<dbReference type="AlphaFoldDB" id="A0A2U9P0Z4"/>
<protein>
    <submittedName>
        <fullName evidence="1">NADH oxidase</fullName>
    </submittedName>
</protein>
<sequence length="203" mass="21387">MGSRTLHLWALREDVVVRTDDDGSVVLSSGRFGTERIAEPDRIVREMLRRMELGPVRPANVEVAPGRPAPQAWVTGPVLPPALAGLSRMVIRTLGMDDLKGPLLSVTPVAADATFAPDGVPGHPLRLPRDARMASAPAGLVLASARSKHEVVLHRPEAAWVAAMLAWPVTAQTAAAALPLPHTVVHDVLGYLVAAGMAVPADG</sequence>
<dbReference type="KEGG" id="sact:DMT42_14040"/>
<name>A0A2U9P0Z4_STRAS</name>
<evidence type="ECO:0000313" key="2">
    <source>
        <dbReference type="Proteomes" id="UP000247634"/>
    </source>
</evidence>
<dbReference type="RefSeq" id="WP_110628247.1">
    <property type="nucleotide sequence ID" value="NZ_CP029788.1"/>
</dbReference>
<dbReference type="Proteomes" id="UP000247634">
    <property type="component" value="Chromosome"/>
</dbReference>
<evidence type="ECO:0000313" key="1">
    <source>
        <dbReference type="EMBL" id="AWT43329.1"/>
    </source>
</evidence>
<proteinExistence type="predicted"/>
<accession>A0A2U9P0Z4</accession>
<keyword evidence="2" id="KW-1185">Reference proteome</keyword>
<dbReference type="OrthoDB" id="3723182at2"/>
<dbReference type="EMBL" id="CP029788">
    <property type="protein sequence ID" value="AWT43329.1"/>
    <property type="molecule type" value="Genomic_DNA"/>
</dbReference>
<gene>
    <name evidence="1" type="ORF">DMT42_14040</name>
</gene>
<organism evidence="1 2">
    <name type="scientific">Streptomyces actuosus</name>
    <dbReference type="NCBI Taxonomy" id="1885"/>
    <lineage>
        <taxon>Bacteria</taxon>
        <taxon>Bacillati</taxon>
        <taxon>Actinomycetota</taxon>
        <taxon>Actinomycetes</taxon>
        <taxon>Kitasatosporales</taxon>
        <taxon>Streptomycetaceae</taxon>
        <taxon>Streptomyces</taxon>
    </lineage>
</organism>